<dbReference type="InterPro" id="IPR005119">
    <property type="entry name" value="LysR_subst-bd"/>
</dbReference>
<dbReference type="RefSeq" id="WP_183967835.1">
    <property type="nucleotide sequence ID" value="NZ_BAABEW010000025.1"/>
</dbReference>
<accession>A0A7W8M8V8</accession>
<dbReference type="CDD" id="cd08417">
    <property type="entry name" value="PBP2_Nitroaromatics_like"/>
    <property type="match status" value="1"/>
</dbReference>
<dbReference type="PRINTS" id="PR00039">
    <property type="entry name" value="HTHLYSR"/>
</dbReference>
<keyword evidence="3 6" id="KW-0238">DNA-binding</keyword>
<keyword evidence="4" id="KW-0804">Transcription</keyword>
<dbReference type="InterPro" id="IPR036390">
    <property type="entry name" value="WH_DNA-bd_sf"/>
</dbReference>
<evidence type="ECO:0000256" key="4">
    <source>
        <dbReference type="ARBA" id="ARBA00023163"/>
    </source>
</evidence>
<comment type="caution">
    <text evidence="6">The sequence shown here is derived from an EMBL/GenBank/DDBJ whole genome shotgun (WGS) entry which is preliminary data.</text>
</comment>
<dbReference type="AlphaFoldDB" id="A0A7W8M8V8"/>
<keyword evidence="2" id="KW-0805">Transcription regulation</keyword>
<feature type="domain" description="HTH lysR-type" evidence="5">
    <location>
        <begin position="6"/>
        <end position="63"/>
    </location>
</feature>
<sequence length="312" mass="34890">MNFDRIDLNLFRVFEAVLREGGITAAARTLNLSQPAVSHALARLREALGDPLFERQGRTMAPTPTARSLAGPIRLALGGLENSLRTLDRFDPATAQRRFTVAMRPQLEDQLLPPVIRRLALEAPDIDLTSTAVDWRNMPASLADGTVDLAIDVPGPVGPDIRRRRLRDERTVVIARRGHPLLARERGGLDLAAYLEAEHIRVSLRRHRPGLEDIELARLGLERRIRLRCQSHSAALRIVSQTDLLLTMAEPYARILNEPFGNRILKAPIPFPPMDSYLYWHAGAEQDPANRWLRRILRAELGVTRPAGAAGR</sequence>
<organism evidence="6 7">
    <name type="scientific">Quisquiliibacterium transsilvanicum</name>
    <dbReference type="NCBI Taxonomy" id="1549638"/>
    <lineage>
        <taxon>Bacteria</taxon>
        <taxon>Pseudomonadati</taxon>
        <taxon>Pseudomonadota</taxon>
        <taxon>Betaproteobacteria</taxon>
        <taxon>Burkholderiales</taxon>
        <taxon>Burkholderiaceae</taxon>
        <taxon>Quisquiliibacterium</taxon>
    </lineage>
</organism>
<dbReference type="PROSITE" id="PS50931">
    <property type="entry name" value="HTH_LYSR"/>
    <property type="match status" value="1"/>
</dbReference>
<evidence type="ECO:0000256" key="2">
    <source>
        <dbReference type="ARBA" id="ARBA00023015"/>
    </source>
</evidence>
<dbReference type="PANTHER" id="PTHR30118:SF15">
    <property type="entry name" value="TRANSCRIPTIONAL REGULATORY PROTEIN"/>
    <property type="match status" value="1"/>
</dbReference>
<evidence type="ECO:0000313" key="7">
    <source>
        <dbReference type="Proteomes" id="UP000532440"/>
    </source>
</evidence>
<dbReference type="InterPro" id="IPR036388">
    <property type="entry name" value="WH-like_DNA-bd_sf"/>
</dbReference>
<dbReference type="PANTHER" id="PTHR30118">
    <property type="entry name" value="HTH-TYPE TRANSCRIPTIONAL REGULATOR LEUO-RELATED"/>
    <property type="match status" value="1"/>
</dbReference>
<dbReference type="InterPro" id="IPR037402">
    <property type="entry name" value="YidZ_PBP2"/>
</dbReference>
<evidence type="ECO:0000259" key="5">
    <source>
        <dbReference type="PROSITE" id="PS50931"/>
    </source>
</evidence>
<evidence type="ECO:0000256" key="3">
    <source>
        <dbReference type="ARBA" id="ARBA00023125"/>
    </source>
</evidence>
<dbReference type="Gene3D" id="3.40.190.10">
    <property type="entry name" value="Periplasmic binding protein-like II"/>
    <property type="match status" value="2"/>
</dbReference>
<dbReference type="Gene3D" id="1.10.10.10">
    <property type="entry name" value="Winged helix-like DNA-binding domain superfamily/Winged helix DNA-binding domain"/>
    <property type="match status" value="1"/>
</dbReference>
<keyword evidence="7" id="KW-1185">Reference proteome</keyword>
<dbReference type="InterPro" id="IPR050389">
    <property type="entry name" value="LysR-type_TF"/>
</dbReference>
<evidence type="ECO:0000313" key="6">
    <source>
        <dbReference type="EMBL" id="MBB5272426.1"/>
    </source>
</evidence>
<dbReference type="Proteomes" id="UP000532440">
    <property type="component" value="Unassembled WGS sequence"/>
</dbReference>
<dbReference type="GO" id="GO:0003677">
    <property type="term" value="F:DNA binding"/>
    <property type="evidence" value="ECO:0007669"/>
    <property type="project" value="UniProtKB-KW"/>
</dbReference>
<dbReference type="GO" id="GO:0003700">
    <property type="term" value="F:DNA-binding transcription factor activity"/>
    <property type="evidence" value="ECO:0007669"/>
    <property type="project" value="InterPro"/>
</dbReference>
<name>A0A7W8M8V8_9BURK</name>
<dbReference type="SUPFAM" id="SSF46785">
    <property type="entry name" value="Winged helix' DNA-binding domain"/>
    <property type="match status" value="1"/>
</dbReference>
<gene>
    <name evidence="6" type="ORF">HNQ70_002440</name>
</gene>
<protein>
    <submittedName>
        <fullName evidence="6">DNA-binding transcriptional LysR family regulator</fullName>
    </submittedName>
</protein>
<dbReference type="Pfam" id="PF00126">
    <property type="entry name" value="HTH_1"/>
    <property type="match status" value="1"/>
</dbReference>
<evidence type="ECO:0000256" key="1">
    <source>
        <dbReference type="ARBA" id="ARBA00009437"/>
    </source>
</evidence>
<dbReference type="Pfam" id="PF03466">
    <property type="entry name" value="LysR_substrate"/>
    <property type="match status" value="1"/>
</dbReference>
<dbReference type="InterPro" id="IPR000847">
    <property type="entry name" value="LysR_HTH_N"/>
</dbReference>
<proteinExistence type="inferred from homology"/>
<dbReference type="EMBL" id="JACHGB010000004">
    <property type="protein sequence ID" value="MBB5272426.1"/>
    <property type="molecule type" value="Genomic_DNA"/>
</dbReference>
<comment type="similarity">
    <text evidence="1">Belongs to the LysR transcriptional regulatory family.</text>
</comment>
<reference evidence="6 7" key="1">
    <citation type="submission" date="2020-08" db="EMBL/GenBank/DDBJ databases">
        <title>Genomic Encyclopedia of Type Strains, Phase IV (KMG-IV): sequencing the most valuable type-strain genomes for metagenomic binning, comparative biology and taxonomic classification.</title>
        <authorList>
            <person name="Goeker M."/>
        </authorList>
    </citation>
    <scope>NUCLEOTIDE SEQUENCE [LARGE SCALE GENOMIC DNA]</scope>
    <source>
        <strain evidence="6 7">DSM 29781</strain>
    </source>
</reference>
<dbReference type="SUPFAM" id="SSF53850">
    <property type="entry name" value="Periplasmic binding protein-like II"/>
    <property type="match status" value="1"/>
</dbReference>